<dbReference type="EMBL" id="DUFW01000099">
    <property type="protein sequence ID" value="HIH22083.1"/>
    <property type="molecule type" value="Genomic_DNA"/>
</dbReference>
<sequence length="108" mass="11342">MIETTTDFVPGMKISKILGVVRGNTIRSRGVGGHIIAGLESIVGGEISAYVVALNEARTEAYAKMIKEAEKLGADAVINIRFVTSEVMPQAAEMLAYGTAVKLSSGEA</sequence>
<dbReference type="PANTHER" id="PTHR34068:SF2">
    <property type="entry name" value="UPF0145 PROTEIN SCO3412"/>
    <property type="match status" value="1"/>
</dbReference>
<dbReference type="PANTHER" id="PTHR34068">
    <property type="entry name" value="UPF0145 PROTEIN YBJQ"/>
    <property type="match status" value="1"/>
</dbReference>
<dbReference type="InterPro" id="IPR035439">
    <property type="entry name" value="UPF0145_dom_sf"/>
</dbReference>
<comment type="similarity">
    <text evidence="1 2">Belongs to the UPF0145 family.</text>
</comment>
<dbReference type="HAMAP" id="MF_00338">
    <property type="entry name" value="UPF0145"/>
    <property type="match status" value="1"/>
</dbReference>
<dbReference type="Proteomes" id="UP000590964">
    <property type="component" value="Unassembled WGS sequence"/>
</dbReference>
<organism evidence="3 5">
    <name type="scientific">Candidatus Iainarchaeum sp</name>
    <dbReference type="NCBI Taxonomy" id="3101447"/>
    <lineage>
        <taxon>Archaea</taxon>
        <taxon>Candidatus Iainarchaeota</taxon>
        <taxon>Candidatus Iainarchaeia</taxon>
        <taxon>Candidatus Iainarchaeales</taxon>
        <taxon>Candidatus Iainarchaeaceae</taxon>
        <taxon>Candidatus Iainarchaeum</taxon>
    </lineage>
</organism>
<dbReference type="Pfam" id="PF01906">
    <property type="entry name" value="YbjQ_1"/>
    <property type="match status" value="1"/>
</dbReference>
<protein>
    <recommendedName>
        <fullName evidence="2">UPF0145 protein HA222_05515</fullName>
    </recommendedName>
</protein>
<reference evidence="4" key="2">
    <citation type="submission" date="2021-03" db="EMBL/GenBank/DDBJ databases">
        <authorList>
            <person name="Jaffe A."/>
        </authorList>
    </citation>
    <scope>NUCLEOTIDE SEQUENCE</scope>
    <source>
        <strain evidence="4">RIFCSPLOWO2_01_FULL_43_13</strain>
    </source>
</reference>
<reference evidence="3" key="1">
    <citation type="journal article" date="2020" name="bioRxiv">
        <title>A rank-normalized archaeal taxonomy based on genome phylogeny resolves widespread incomplete and uneven classifications.</title>
        <authorList>
            <person name="Rinke C."/>
            <person name="Chuvochina M."/>
            <person name="Mussig A.J."/>
            <person name="Chaumeil P.-A."/>
            <person name="Waite D.W."/>
            <person name="Whitman W.B."/>
            <person name="Parks D.H."/>
            <person name="Hugenholtz P."/>
        </authorList>
    </citation>
    <scope>NUCLEOTIDE SEQUENCE</scope>
    <source>
        <strain evidence="3">UBA10191</strain>
    </source>
</reference>
<evidence type="ECO:0000313" key="3">
    <source>
        <dbReference type="EMBL" id="HIH22083.1"/>
    </source>
</evidence>
<evidence type="ECO:0000256" key="2">
    <source>
        <dbReference type="HAMAP-Rule" id="MF_00338"/>
    </source>
</evidence>
<reference evidence="4" key="3">
    <citation type="submission" date="2021-05" db="EMBL/GenBank/DDBJ databases">
        <title>Protein family content uncovers lineage relationships and bacterial pathway maintenance mechanisms in DPANN archaea.</title>
        <authorList>
            <person name="Castelle C.J."/>
            <person name="Meheust R."/>
            <person name="Jaffe A.L."/>
            <person name="Seitz K."/>
            <person name="Gong X."/>
            <person name="Baker B.J."/>
            <person name="Banfield J.F."/>
        </authorList>
    </citation>
    <scope>NUCLEOTIDE SEQUENCE</scope>
    <source>
        <strain evidence="4">RIFCSPLOWO2_01_FULL_43_13</strain>
    </source>
</reference>
<dbReference type="EMBL" id="JAGVWB010000019">
    <property type="protein sequence ID" value="MBS3058325.1"/>
    <property type="molecule type" value="Genomic_DNA"/>
</dbReference>
<evidence type="ECO:0000313" key="5">
    <source>
        <dbReference type="Proteomes" id="UP000590964"/>
    </source>
</evidence>
<dbReference type="Gene3D" id="3.30.110.70">
    <property type="entry name" value="Hypothetical protein apc22750. Chain B"/>
    <property type="match status" value="1"/>
</dbReference>
<dbReference type="Proteomes" id="UP000680185">
    <property type="component" value="Unassembled WGS sequence"/>
</dbReference>
<proteinExistence type="inferred from homology"/>
<name>A0A7J4JWD0_9ARCH</name>
<gene>
    <name evidence="3" type="ORF">HA222_05515</name>
    <name evidence="4" type="ORF">J4478_02900</name>
</gene>
<dbReference type="InterPro" id="IPR002765">
    <property type="entry name" value="UPF0145_YbjQ-like"/>
</dbReference>
<dbReference type="AlphaFoldDB" id="A0A7J4JWD0"/>
<evidence type="ECO:0000256" key="1">
    <source>
        <dbReference type="ARBA" id="ARBA00010751"/>
    </source>
</evidence>
<comment type="caution">
    <text evidence="3">The sequence shown here is derived from an EMBL/GenBank/DDBJ whole genome shotgun (WGS) entry which is preliminary data.</text>
</comment>
<accession>A0A7J4JWD0</accession>
<evidence type="ECO:0000313" key="4">
    <source>
        <dbReference type="EMBL" id="MBS3058325.1"/>
    </source>
</evidence>
<dbReference type="SUPFAM" id="SSF117782">
    <property type="entry name" value="YbjQ-like"/>
    <property type="match status" value="1"/>
</dbReference>